<evidence type="ECO:0000256" key="2">
    <source>
        <dbReference type="ARBA" id="ARBA00022679"/>
    </source>
</evidence>
<dbReference type="EMBL" id="QRJE01000002">
    <property type="protein sequence ID" value="RHH16033.1"/>
    <property type="molecule type" value="Genomic_DNA"/>
</dbReference>
<dbReference type="PANTHER" id="PTHR22916">
    <property type="entry name" value="GLYCOSYLTRANSFERASE"/>
    <property type="match status" value="1"/>
</dbReference>
<comment type="caution">
    <text evidence="4">The sequence shown here is derived from an EMBL/GenBank/DDBJ whole genome shotgun (WGS) entry which is preliminary data.</text>
</comment>
<proteinExistence type="predicted"/>
<organism evidence="4 5">
    <name type="scientific">Bacteroides fragilis</name>
    <dbReference type="NCBI Taxonomy" id="817"/>
    <lineage>
        <taxon>Bacteria</taxon>
        <taxon>Pseudomonadati</taxon>
        <taxon>Bacteroidota</taxon>
        <taxon>Bacteroidia</taxon>
        <taxon>Bacteroidales</taxon>
        <taxon>Bacteroidaceae</taxon>
        <taxon>Bacteroides</taxon>
    </lineage>
</organism>
<dbReference type="Gene3D" id="3.90.550.10">
    <property type="entry name" value="Spore Coat Polysaccharide Biosynthesis Protein SpsA, Chain A"/>
    <property type="match status" value="1"/>
</dbReference>
<dbReference type="Proteomes" id="UP000266644">
    <property type="component" value="Unassembled WGS sequence"/>
</dbReference>
<dbReference type="GO" id="GO:0016758">
    <property type="term" value="F:hexosyltransferase activity"/>
    <property type="evidence" value="ECO:0007669"/>
    <property type="project" value="UniProtKB-ARBA"/>
</dbReference>
<evidence type="ECO:0000313" key="4">
    <source>
        <dbReference type="EMBL" id="RHH16033.1"/>
    </source>
</evidence>
<dbReference type="InterPro" id="IPR029044">
    <property type="entry name" value="Nucleotide-diphossugar_trans"/>
</dbReference>
<dbReference type="Pfam" id="PF00535">
    <property type="entry name" value="Glycos_transf_2"/>
    <property type="match status" value="1"/>
</dbReference>
<reference evidence="4 5" key="1">
    <citation type="submission" date="2018-08" db="EMBL/GenBank/DDBJ databases">
        <title>A genome reference for cultivated species of the human gut microbiota.</title>
        <authorList>
            <person name="Zou Y."/>
            <person name="Xue W."/>
            <person name="Luo G."/>
        </authorList>
    </citation>
    <scope>NUCLEOTIDE SEQUENCE [LARGE SCALE GENOMIC DNA]</scope>
    <source>
        <strain evidence="4 5">AM18-6</strain>
    </source>
</reference>
<name>A0A396CAH9_BACFG</name>
<sequence length="332" mass="38591">MMKKIDESPLISIIIPVYNVAPFLSQCIQSVLDQTYTHLEVIIVDDGSTDESPAICDKFAKLDTRIKVIHKKNGGLSDARNAGLDIASGDLIGFVDSDDWIENDMYETLYNLLNKYQADISACAHYIEYGTKTKAVFESKEIITFNHKDAMMALIKDKIIRNYVWEKLYKRELFNNLRFPVGKSFEDAALSYKIFYRANKTVLIQAPKYHYRIRSGSLTNTTFNPIKEFQLVQALHDQYQFVKQQQAVSEKPLKLLKKAFHLINHIIIMRPSPLNDQIIAATMEICHHYDYLSLKDIGLSKAIRRYCIYNHFKLYTIGMIMYRKIVQKRHNR</sequence>
<evidence type="ECO:0000259" key="3">
    <source>
        <dbReference type="Pfam" id="PF00535"/>
    </source>
</evidence>
<dbReference type="RefSeq" id="WP_122329824.1">
    <property type="nucleotide sequence ID" value="NZ_JAQDYY010000009.1"/>
</dbReference>
<evidence type="ECO:0000256" key="1">
    <source>
        <dbReference type="ARBA" id="ARBA00022676"/>
    </source>
</evidence>
<dbReference type="InterPro" id="IPR001173">
    <property type="entry name" value="Glyco_trans_2-like"/>
</dbReference>
<dbReference type="SUPFAM" id="SSF53448">
    <property type="entry name" value="Nucleotide-diphospho-sugar transferases"/>
    <property type="match status" value="1"/>
</dbReference>
<dbReference type="CDD" id="cd00761">
    <property type="entry name" value="Glyco_tranf_GTA_type"/>
    <property type="match status" value="1"/>
</dbReference>
<feature type="domain" description="Glycosyltransferase 2-like" evidence="3">
    <location>
        <begin position="12"/>
        <end position="176"/>
    </location>
</feature>
<dbReference type="AlphaFoldDB" id="A0A396CAH9"/>
<gene>
    <name evidence="4" type="ORF">DW228_01090</name>
</gene>
<keyword evidence="1" id="KW-0328">Glycosyltransferase</keyword>
<accession>A0A396CAH9</accession>
<keyword evidence="2 4" id="KW-0808">Transferase</keyword>
<evidence type="ECO:0000313" key="5">
    <source>
        <dbReference type="Proteomes" id="UP000266644"/>
    </source>
</evidence>
<dbReference type="PANTHER" id="PTHR22916:SF51">
    <property type="entry name" value="GLYCOSYLTRANSFERASE EPSH-RELATED"/>
    <property type="match status" value="1"/>
</dbReference>
<protein>
    <submittedName>
        <fullName evidence="4">Glycosyltransferase</fullName>
    </submittedName>
</protein>